<dbReference type="InterPro" id="IPR003018">
    <property type="entry name" value="GAF"/>
</dbReference>
<dbReference type="SMART" id="SM01012">
    <property type="entry name" value="ANTAR"/>
    <property type="match status" value="1"/>
</dbReference>
<evidence type="ECO:0000256" key="2">
    <source>
        <dbReference type="ARBA" id="ARBA00022777"/>
    </source>
</evidence>
<evidence type="ECO:0000256" key="1">
    <source>
        <dbReference type="ARBA" id="ARBA00022679"/>
    </source>
</evidence>
<dbReference type="EMBL" id="JACCBN010000001">
    <property type="protein sequence ID" value="NYD39796.1"/>
    <property type="molecule type" value="Genomic_DNA"/>
</dbReference>
<name>A0A7Y9E2J9_9PSEU</name>
<dbReference type="Pfam" id="PF13185">
    <property type="entry name" value="GAF_2"/>
    <property type="match status" value="1"/>
</dbReference>
<dbReference type="Gene3D" id="3.30.450.40">
    <property type="match status" value="1"/>
</dbReference>
<dbReference type="SUPFAM" id="SSF55781">
    <property type="entry name" value="GAF domain-like"/>
    <property type="match status" value="1"/>
</dbReference>
<dbReference type="PIRSF" id="PIRSF036625">
    <property type="entry name" value="GAF_ANTAR"/>
    <property type="match status" value="1"/>
</dbReference>
<evidence type="ECO:0000313" key="6">
    <source>
        <dbReference type="EMBL" id="NYD39796.1"/>
    </source>
</evidence>
<evidence type="ECO:0000256" key="3">
    <source>
        <dbReference type="ARBA" id="ARBA00023015"/>
    </source>
</evidence>
<dbReference type="InterPro" id="IPR005561">
    <property type="entry name" value="ANTAR"/>
</dbReference>
<dbReference type="InterPro" id="IPR029016">
    <property type="entry name" value="GAF-like_dom_sf"/>
</dbReference>
<keyword evidence="7" id="KW-1185">Reference proteome</keyword>
<dbReference type="GO" id="GO:0003723">
    <property type="term" value="F:RNA binding"/>
    <property type="evidence" value="ECO:0007669"/>
    <property type="project" value="InterPro"/>
</dbReference>
<gene>
    <name evidence="6" type="ORF">BJ983_005898</name>
</gene>
<protein>
    <recommendedName>
        <fullName evidence="5">ANTAR domain-containing protein</fullName>
    </recommendedName>
</protein>
<feature type="domain" description="ANTAR" evidence="5">
    <location>
        <begin position="158"/>
        <end position="219"/>
    </location>
</feature>
<evidence type="ECO:0000256" key="4">
    <source>
        <dbReference type="ARBA" id="ARBA00023163"/>
    </source>
</evidence>
<dbReference type="InterPro" id="IPR011006">
    <property type="entry name" value="CheY-like_superfamily"/>
</dbReference>
<dbReference type="RefSeq" id="WP_179797065.1">
    <property type="nucleotide sequence ID" value="NZ_BAABHP010000002.1"/>
</dbReference>
<keyword evidence="1" id="KW-0808">Transferase</keyword>
<evidence type="ECO:0000313" key="7">
    <source>
        <dbReference type="Proteomes" id="UP000535890"/>
    </source>
</evidence>
<accession>A0A7Y9E2J9</accession>
<organism evidence="6 7">
    <name type="scientific">Actinomycetospora corticicola</name>
    <dbReference type="NCBI Taxonomy" id="663602"/>
    <lineage>
        <taxon>Bacteria</taxon>
        <taxon>Bacillati</taxon>
        <taxon>Actinomycetota</taxon>
        <taxon>Actinomycetes</taxon>
        <taxon>Pseudonocardiales</taxon>
        <taxon>Pseudonocardiaceae</taxon>
        <taxon>Actinomycetospora</taxon>
    </lineage>
</organism>
<dbReference type="Gene3D" id="1.10.10.10">
    <property type="entry name" value="Winged helix-like DNA-binding domain superfamily/Winged helix DNA-binding domain"/>
    <property type="match status" value="1"/>
</dbReference>
<dbReference type="InterPro" id="IPR036388">
    <property type="entry name" value="WH-like_DNA-bd_sf"/>
</dbReference>
<dbReference type="Pfam" id="PF03861">
    <property type="entry name" value="ANTAR"/>
    <property type="match status" value="1"/>
</dbReference>
<dbReference type="GO" id="GO:0016301">
    <property type="term" value="F:kinase activity"/>
    <property type="evidence" value="ECO:0007669"/>
    <property type="project" value="UniProtKB-KW"/>
</dbReference>
<dbReference type="AlphaFoldDB" id="A0A7Y9E2J9"/>
<keyword evidence="3" id="KW-0805">Transcription regulation</keyword>
<comment type="caution">
    <text evidence="6">The sequence shown here is derived from an EMBL/GenBank/DDBJ whole genome shotgun (WGS) entry which is preliminary data.</text>
</comment>
<dbReference type="SUPFAM" id="SSF52172">
    <property type="entry name" value="CheY-like"/>
    <property type="match status" value="1"/>
</dbReference>
<dbReference type="PROSITE" id="PS50921">
    <property type="entry name" value="ANTAR"/>
    <property type="match status" value="1"/>
</dbReference>
<sequence>MPLHLAVRRLIPTRGPESVDETLALIVAGAVASLPLVRRAGISYLERDGTVSSRAPSDAVVAELDALQNTLDQGPCLDAVRGGGPVTASDMSTSGVDRWPQFAPVAAQRGVLVACSLPLFNRHDGVVGALTLYGGHPEVVGEDGLSRAAVFASCASLALHGAHRVARMTTALANRDAIGQAKGILMERYGLSDDEAFARLVASSQHVNLKVHAVARWLIDDARGAGSRP</sequence>
<proteinExistence type="predicted"/>
<evidence type="ECO:0000259" key="5">
    <source>
        <dbReference type="PROSITE" id="PS50921"/>
    </source>
</evidence>
<dbReference type="Proteomes" id="UP000535890">
    <property type="component" value="Unassembled WGS sequence"/>
</dbReference>
<keyword evidence="4" id="KW-0804">Transcription</keyword>
<dbReference type="InterPro" id="IPR012074">
    <property type="entry name" value="GAF_ANTAR"/>
</dbReference>
<reference evidence="6 7" key="1">
    <citation type="submission" date="2020-07" db="EMBL/GenBank/DDBJ databases">
        <title>Sequencing the genomes of 1000 actinobacteria strains.</title>
        <authorList>
            <person name="Klenk H.-P."/>
        </authorList>
    </citation>
    <scope>NUCLEOTIDE SEQUENCE [LARGE SCALE GENOMIC DNA]</scope>
    <source>
        <strain evidence="6 7">DSM 45772</strain>
    </source>
</reference>
<keyword evidence="2" id="KW-0418">Kinase</keyword>